<keyword evidence="1" id="KW-0472">Membrane</keyword>
<evidence type="ECO:0000313" key="3">
    <source>
        <dbReference type="Proteomes" id="UP001218188"/>
    </source>
</evidence>
<gene>
    <name evidence="2" type="ORF">C8F04DRAFT_1177330</name>
</gene>
<name>A0AAD6TB32_9AGAR</name>
<sequence length="129" mass="13999">MTSLDPHQNIGVYVAILTLDAAARSFVLCSFIQADTLQGVAAGIGIPFLESVCSICLNLIPMIEVLSRSLLSDCVPMLIPPESNHFQRDRCLRMTEEIHKSLCALGALCLGLEDTGPPEVLDQIAQYAR</sequence>
<dbReference type="Proteomes" id="UP001218188">
    <property type="component" value="Unassembled WGS sequence"/>
</dbReference>
<organism evidence="2 3">
    <name type="scientific">Mycena alexandri</name>
    <dbReference type="NCBI Taxonomy" id="1745969"/>
    <lineage>
        <taxon>Eukaryota</taxon>
        <taxon>Fungi</taxon>
        <taxon>Dikarya</taxon>
        <taxon>Basidiomycota</taxon>
        <taxon>Agaricomycotina</taxon>
        <taxon>Agaricomycetes</taxon>
        <taxon>Agaricomycetidae</taxon>
        <taxon>Agaricales</taxon>
        <taxon>Marasmiineae</taxon>
        <taxon>Mycenaceae</taxon>
        <taxon>Mycena</taxon>
    </lineage>
</organism>
<evidence type="ECO:0000256" key="1">
    <source>
        <dbReference type="SAM" id="Phobius"/>
    </source>
</evidence>
<accession>A0AAD6TB32</accession>
<keyword evidence="3" id="KW-1185">Reference proteome</keyword>
<reference evidence="2" key="1">
    <citation type="submission" date="2023-03" db="EMBL/GenBank/DDBJ databases">
        <title>Massive genome expansion in bonnet fungi (Mycena s.s.) driven by repeated elements and novel gene families across ecological guilds.</title>
        <authorList>
            <consortium name="Lawrence Berkeley National Laboratory"/>
            <person name="Harder C.B."/>
            <person name="Miyauchi S."/>
            <person name="Viragh M."/>
            <person name="Kuo A."/>
            <person name="Thoen E."/>
            <person name="Andreopoulos B."/>
            <person name="Lu D."/>
            <person name="Skrede I."/>
            <person name="Drula E."/>
            <person name="Henrissat B."/>
            <person name="Morin E."/>
            <person name="Kohler A."/>
            <person name="Barry K."/>
            <person name="LaButti K."/>
            <person name="Morin E."/>
            <person name="Salamov A."/>
            <person name="Lipzen A."/>
            <person name="Mereny Z."/>
            <person name="Hegedus B."/>
            <person name="Baldrian P."/>
            <person name="Stursova M."/>
            <person name="Weitz H."/>
            <person name="Taylor A."/>
            <person name="Grigoriev I.V."/>
            <person name="Nagy L.G."/>
            <person name="Martin F."/>
            <person name="Kauserud H."/>
        </authorList>
    </citation>
    <scope>NUCLEOTIDE SEQUENCE</scope>
    <source>
        <strain evidence="2">CBHHK200</strain>
    </source>
</reference>
<keyword evidence="1" id="KW-0812">Transmembrane</keyword>
<proteinExistence type="predicted"/>
<feature type="transmembrane region" description="Helical" evidence="1">
    <location>
        <begin position="12"/>
        <end position="34"/>
    </location>
</feature>
<feature type="transmembrane region" description="Helical" evidence="1">
    <location>
        <begin position="40"/>
        <end position="60"/>
    </location>
</feature>
<protein>
    <submittedName>
        <fullName evidence="2">Uncharacterized protein</fullName>
    </submittedName>
</protein>
<evidence type="ECO:0000313" key="2">
    <source>
        <dbReference type="EMBL" id="KAJ7041118.1"/>
    </source>
</evidence>
<dbReference type="EMBL" id="JARJCM010000018">
    <property type="protein sequence ID" value="KAJ7041118.1"/>
    <property type="molecule type" value="Genomic_DNA"/>
</dbReference>
<dbReference type="AlphaFoldDB" id="A0AAD6TB32"/>
<keyword evidence="1" id="KW-1133">Transmembrane helix</keyword>
<comment type="caution">
    <text evidence="2">The sequence shown here is derived from an EMBL/GenBank/DDBJ whole genome shotgun (WGS) entry which is preliminary data.</text>
</comment>